<protein>
    <submittedName>
        <fullName evidence="1">Uncharacterized protein</fullName>
    </submittedName>
</protein>
<evidence type="ECO:0000313" key="2">
    <source>
        <dbReference type="Proteomes" id="UP001172155"/>
    </source>
</evidence>
<organism evidence="1 2">
    <name type="scientific">Schizothecium vesticola</name>
    <dbReference type="NCBI Taxonomy" id="314040"/>
    <lineage>
        <taxon>Eukaryota</taxon>
        <taxon>Fungi</taxon>
        <taxon>Dikarya</taxon>
        <taxon>Ascomycota</taxon>
        <taxon>Pezizomycotina</taxon>
        <taxon>Sordariomycetes</taxon>
        <taxon>Sordariomycetidae</taxon>
        <taxon>Sordariales</taxon>
        <taxon>Schizotheciaceae</taxon>
        <taxon>Schizothecium</taxon>
    </lineage>
</organism>
<accession>A0AA40EQX3</accession>
<comment type="caution">
    <text evidence="1">The sequence shown here is derived from an EMBL/GenBank/DDBJ whole genome shotgun (WGS) entry which is preliminary data.</text>
</comment>
<reference evidence="1" key="1">
    <citation type="submission" date="2023-06" db="EMBL/GenBank/DDBJ databases">
        <title>Genome-scale phylogeny and comparative genomics of the fungal order Sordariales.</title>
        <authorList>
            <consortium name="Lawrence Berkeley National Laboratory"/>
            <person name="Hensen N."/>
            <person name="Bonometti L."/>
            <person name="Westerberg I."/>
            <person name="Brannstrom I.O."/>
            <person name="Guillou S."/>
            <person name="Cros-Aarteil S."/>
            <person name="Calhoun S."/>
            <person name="Haridas S."/>
            <person name="Kuo A."/>
            <person name="Mondo S."/>
            <person name="Pangilinan J."/>
            <person name="Riley R."/>
            <person name="LaButti K."/>
            <person name="Andreopoulos B."/>
            <person name="Lipzen A."/>
            <person name="Chen C."/>
            <person name="Yanf M."/>
            <person name="Daum C."/>
            <person name="Ng V."/>
            <person name="Clum A."/>
            <person name="Steindorff A."/>
            <person name="Ohm R."/>
            <person name="Martin F."/>
            <person name="Silar P."/>
            <person name="Natvig D."/>
            <person name="Lalanne C."/>
            <person name="Gautier V."/>
            <person name="Ament-velasquez S.L."/>
            <person name="Kruys A."/>
            <person name="Hutchinson M.I."/>
            <person name="Powell A.J."/>
            <person name="Barry K."/>
            <person name="Miller A.N."/>
            <person name="Grigoriev I.V."/>
            <person name="Debuchy R."/>
            <person name="Gladieux P."/>
            <person name="Thoren M.H."/>
            <person name="Johannesson H."/>
        </authorList>
    </citation>
    <scope>NUCLEOTIDE SEQUENCE</scope>
    <source>
        <strain evidence="1">SMH3187-1</strain>
    </source>
</reference>
<dbReference type="Proteomes" id="UP001172155">
    <property type="component" value="Unassembled WGS sequence"/>
</dbReference>
<keyword evidence="2" id="KW-1185">Reference proteome</keyword>
<evidence type="ECO:0000313" key="1">
    <source>
        <dbReference type="EMBL" id="KAK0743797.1"/>
    </source>
</evidence>
<dbReference type="EMBL" id="JAUKUD010000005">
    <property type="protein sequence ID" value="KAK0743797.1"/>
    <property type="molecule type" value="Genomic_DNA"/>
</dbReference>
<dbReference type="AlphaFoldDB" id="A0AA40EQX3"/>
<sequence length="69" mass="7807">MHQNNPHGPLRGGLSIAGSWRTWPTNRAPASTCPLCRKRGINDRRREIALLHVSSILHARLQHEKIAHD</sequence>
<gene>
    <name evidence="1" type="ORF">B0T18DRAFT_415934</name>
</gene>
<name>A0AA40EQX3_9PEZI</name>
<proteinExistence type="predicted"/>